<dbReference type="Proteomes" id="UP001187192">
    <property type="component" value="Unassembled WGS sequence"/>
</dbReference>
<keyword evidence="2" id="KW-1185">Reference proteome</keyword>
<dbReference type="AlphaFoldDB" id="A0AA88DAU9"/>
<gene>
    <name evidence="1" type="ORF">TIFTF001_017564</name>
</gene>
<organism evidence="1 2">
    <name type="scientific">Ficus carica</name>
    <name type="common">Common fig</name>
    <dbReference type="NCBI Taxonomy" id="3494"/>
    <lineage>
        <taxon>Eukaryota</taxon>
        <taxon>Viridiplantae</taxon>
        <taxon>Streptophyta</taxon>
        <taxon>Embryophyta</taxon>
        <taxon>Tracheophyta</taxon>
        <taxon>Spermatophyta</taxon>
        <taxon>Magnoliopsida</taxon>
        <taxon>eudicotyledons</taxon>
        <taxon>Gunneridae</taxon>
        <taxon>Pentapetalae</taxon>
        <taxon>rosids</taxon>
        <taxon>fabids</taxon>
        <taxon>Rosales</taxon>
        <taxon>Moraceae</taxon>
        <taxon>Ficeae</taxon>
        <taxon>Ficus</taxon>
    </lineage>
</organism>
<proteinExistence type="predicted"/>
<comment type="caution">
    <text evidence="1">The sequence shown here is derived from an EMBL/GenBank/DDBJ whole genome shotgun (WGS) entry which is preliminary data.</text>
</comment>
<name>A0AA88DAU9_FICCA</name>
<reference evidence="1" key="1">
    <citation type="submission" date="2023-07" db="EMBL/GenBank/DDBJ databases">
        <title>draft genome sequence of fig (Ficus carica).</title>
        <authorList>
            <person name="Takahashi T."/>
            <person name="Nishimura K."/>
        </authorList>
    </citation>
    <scope>NUCLEOTIDE SEQUENCE</scope>
</reference>
<sequence>MQEEASAPSYCSPPNKAERVARLRLVELASPEGMARPRKLGVRPHNSC</sequence>
<evidence type="ECO:0000313" key="1">
    <source>
        <dbReference type="EMBL" id="GMN48372.1"/>
    </source>
</evidence>
<evidence type="ECO:0000313" key="2">
    <source>
        <dbReference type="Proteomes" id="UP001187192"/>
    </source>
</evidence>
<accession>A0AA88DAU9</accession>
<protein>
    <submittedName>
        <fullName evidence="1">Uncharacterized protein</fullName>
    </submittedName>
</protein>
<dbReference type="EMBL" id="BTGU01000028">
    <property type="protein sequence ID" value="GMN48372.1"/>
    <property type="molecule type" value="Genomic_DNA"/>
</dbReference>